<protein>
    <recommendedName>
        <fullName evidence="8">Tic20 family protein</fullName>
    </recommendedName>
</protein>
<name>A0A4R8DHS4_9BACT</name>
<keyword evidence="4 5" id="KW-0472">Membrane</keyword>
<dbReference type="RefSeq" id="WP_133997044.1">
    <property type="nucleotide sequence ID" value="NZ_SODV01000002.1"/>
</dbReference>
<evidence type="ECO:0000256" key="2">
    <source>
        <dbReference type="ARBA" id="ARBA00022692"/>
    </source>
</evidence>
<dbReference type="OrthoDB" id="9808930at2"/>
<keyword evidence="3 5" id="KW-1133">Transmembrane helix</keyword>
<dbReference type="Proteomes" id="UP000294498">
    <property type="component" value="Unassembled WGS sequence"/>
</dbReference>
<dbReference type="InterPro" id="IPR019109">
    <property type="entry name" value="MamF_MmsF"/>
</dbReference>
<comment type="subcellular location">
    <subcellularLocation>
        <location evidence="1">Membrane</location>
        <topology evidence="1">Multi-pass membrane protein</topology>
    </subcellularLocation>
</comment>
<accession>A0A4R8DHS4</accession>
<proteinExistence type="predicted"/>
<reference evidence="6 7" key="1">
    <citation type="submission" date="2019-03" db="EMBL/GenBank/DDBJ databases">
        <title>Genomic Encyclopedia of Type Strains, Phase IV (KMG-IV): sequencing the most valuable type-strain genomes for metagenomic binning, comparative biology and taxonomic classification.</title>
        <authorList>
            <person name="Goeker M."/>
        </authorList>
    </citation>
    <scope>NUCLEOTIDE SEQUENCE [LARGE SCALE GENOMIC DNA]</scope>
    <source>
        <strain evidence="6 7">DSM 100059</strain>
    </source>
</reference>
<evidence type="ECO:0000313" key="6">
    <source>
        <dbReference type="EMBL" id="TDW96500.1"/>
    </source>
</evidence>
<evidence type="ECO:0000256" key="4">
    <source>
        <dbReference type="ARBA" id="ARBA00023136"/>
    </source>
</evidence>
<feature type="transmembrane region" description="Helical" evidence="5">
    <location>
        <begin position="102"/>
        <end position="125"/>
    </location>
</feature>
<dbReference type="AlphaFoldDB" id="A0A4R8DHS4"/>
<dbReference type="EMBL" id="SODV01000002">
    <property type="protein sequence ID" value="TDW96500.1"/>
    <property type="molecule type" value="Genomic_DNA"/>
</dbReference>
<keyword evidence="7" id="KW-1185">Reference proteome</keyword>
<comment type="caution">
    <text evidence="6">The sequence shown here is derived from an EMBL/GenBank/DDBJ whole genome shotgun (WGS) entry which is preliminary data.</text>
</comment>
<evidence type="ECO:0000313" key="7">
    <source>
        <dbReference type="Proteomes" id="UP000294498"/>
    </source>
</evidence>
<gene>
    <name evidence="6" type="ORF">EDB95_4331</name>
</gene>
<feature type="transmembrane region" description="Helical" evidence="5">
    <location>
        <begin position="20"/>
        <end position="39"/>
    </location>
</feature>
<dbReference type="Pfam" id="PF09685">
    <property type="entry name" value="MamF_MmsF"/>
    <property type="match status" value="1"/>
</dbReference>
<evidence type="ECO:0000256" key="5">
    <source>
        <dbReference type="SAM" id="Phobius"/>
    </source>
</evidence>
<feature type="transmembrane region" description="Helical" evidence="5">
    <location>
        <begin position="59"/>
        <end position="82"/>
    </location>
</feature>
<keyword evidence="2 5" id="KW-0812">Transmembrane</keyword>
<evidence type="ECO:0000256" key="1">
    <source>
        <dbReference type="ARBA" id="ARBA00004141"/>
    </source>
</evidence>
<organism evidence="6 7">
    <name type="scientific">Dinghuibacter silviterrae</name>
    <dbReference type="NCBI Taxonomy" id="1539049"/>
    <lineage>
        <taxon>Bacteria</taxon>
        <taxon>Pseudomonadati</taxon>
        <taxon>Bacteroidota</taxon>
        <taxon>Chitinophagia</taxon>
        <taxon>Chitinophagales</taxon>
        <taxon>Chitinophagaceae</taxon>
        <taxon>Dinghuibacter</taxon>
    </lineage>
</organism>
<evidence type="ECO:0008006" key="8">
    <source>
        <dbReference type="Google" id="ProtNLM"/>
    </source>
</evidence>
<sequence>MSLSASETRTWTMLCHLSALLMLFYTWGAVLGPLIIWLIKRGESPEVDEQGKESLNFQITIYIISLALSIVLGLAFFGSWGLSGLFGSPFDLFSAPHVLTGVFGLAGILGLVRLVDIILVIVASIRTNNGVPYRYPFNFRLIR</sequence>
<evidence type="ECO:0000256" key="3">
    <source>
        <dbReference type="ARBA" id="ARBA00022989"/>
    </source>
</evidence>